<name>A0ABV5IP08_9ACTN</name>
<feature type="signal peptide" evidence="1">
    <location>
        <begin position="1"/>
        <end position="28"/>
    </location>
</feature>
<evidence type="ECO:0000313" key="3">
    <source>
        <dbReference type="Proteomes" id="UP001589647"/>
    </source>
</evidence>
<reference evidence="2 3" key="1">
    <citation type="submission" date="2024-09" db="EMBL/GenBank/DDBJ databases">
        <authorList>
            <person name="Sun Q."/>
            <person name="Mori K."/>
        </authorList>
    </citation>
    <scope>NUCLEOTIDE SEQUENCE [LARGE SCALE GENOMIC DNA]</scope>
    <source>
        <strain evidence="2 3">CCM 3426</strain>
    </source>
</reference>
<evidence type="ECO:0000313" key="2">
    <source>
        <dbReference type="EMBL" id="MFB9206282.1"/>
    </source>
</evidence>
<feature type="chain" id="PRO_5046790463" description="Secreted protein" evidence="1">
    <location>
        <begin position="29"/>
        <end position="93"/>
    </location>
</feature>
<keyword evidence="3" id="KW-1185">Reference proteome</keyword>
<dbReference type="Proteomes" id="UP001589647">
    <property type="component" value="Unassembled WGS sequence"/>
</dbReference>
<sequence>MNSLLKRTVTVVASAVLATSAFVAPAMAMDANYTCSSGSRILISDLVGYVIVASGCTGSGTDTYGTITIPSGSYFCQRVTYSPAISFVNGQRC</sequence>
<protein>
    <recommendedName>
        <fullName evidence="4">Secreted protein</fullName>
    </recommendedName>
</protein>
<comment type="caution">
    <text evidence="2">The sequence shown here is derived from an EMBL/GenBank/DDBJ whole genome shotgun (WGS) entry which is preliminary data.</text>
</comment>
<dbReference type="EMBL" id="JBHMEI010000036">
    <property type="protein sequence ID" value="MFB9206282.1"/>
    <property type="molecule type" value="Genomic_DNA"/>
</dbReference>
<proteinExistence type="predicted"/>
<evidence type="ECO:0000256" key="1">
    <source>
        <dbReference type="SAM" id="SignalP"/>
    </source>
</evidence>
<organism evidence="2 3">
    <name type="scientific">Nonomuraea spiralis</name>
    <dbReference type="NCBI Taxonomy" id="46182"/>
    <lineage>
        <taxon>Bacteria</taxon>
        <taxon>Bacillati</taxon>
        <taxon>Actinomycetota</taxon>
        <taxon>Actinomycetes</taxon>
        <taxon>Streptosporangiales</taxon>
        <taxon>Streptosporangiaceae</taxon>
        <taxon>Nonomuraea</taxon>
    </lineage>
</organism>
<gene>
    <name evidence="2" type="ORF">ACFFV7_34160</name>
</gene>
<keyword evidence="1" id="KW-0732">Signal</keyword>
<accession>A0ABV5IP08</accession>
<evidence type="ECO:0008006" key="4">
    <source>
        <dbReference type="Google" id="ProtNLM"/>
    </source>
</evidence>
<dbReference type="RefSeq" id="WP_189652323.1">
    <property type="nucleotide sequence ID" value="NZ_BMRC01000026.1"/>
</dbReference>